<evidence type="ECO:0000313" key="3">
    <source>
        <dbReference type="Proteomes" id="UP000646749"/>
    </source>
</evidence>
<accession>A0ABQ4E7K1</accession>
<name>A0ABQ4E7K1_9ACTN</name>
<dbReference type="RefSeq" id="WP_203869046.1">
    <property type="nucleotide sequence ID" value="NZ_BONW01000028.1"/>
</dbReference>
<comment type="caution">
    <text evidence="2">The sequence shown here is derived from an EMBL/GenBank/DDBJ whole genome shotgun (WGS) entry which is preliminary data.</text>
</comment>
<gene>
    <name evidence="2" type="ORF">Pen02_55860</name>
</gene>
<reference evidence="2 3" key="1">
    <citation type="submission" date="2021-01" db="EMBL/GenBank/DDBJ databases">
        <title>Whole genome shotgun sequence of Plantactinospora endophytica NBRC 110450.</title>
        <authorList>
            <person name="Komaki H."/>
            <person name="Tamura T."/>
        </authorList>
    </citation>
    <scope>NUCLEOTIDE SEQUENCE [LARGE SCALE GENOMIC DNA]</scope>
    <source>
        <strain evidence="2 3">NBRC 110450</strain>
    </source>
</reference>
<proteinExistence type="predicted"/>
<evidence type="ECO:0000313" key="2">
    <source>
        <dbReference type="EMBL" id="GIG90650.1"/>
    </source>
</evidence>
<sequence length="125" mass="13542">MSADRITLPQAPTSSTCGGAPQDESKGLIVYVRDETESREVLEVFDRLDNPPDCCRLRTRQLAKDIPADHPQLVTDVAAHTGGWPLPLTVVDGNAVVARRLPTFDELVRFTSGKTLGHAPGLLPD</sequence>
<dbReference type="EMBL" id="BONW01000028">
    <property type="protein sequence ID" value="GIG90650.1"/>
    <property type="molecule type" value="Genomic_DNA"/>
</dbReference>
<keyword evidence="3" id="KW-1185">Reference proteome</keyword>
<organism evidence="2 3">
    <name type="scientific">Plantactinospora endophytica</name>
    <dbReference type="NCBI Taxonomy" id="673535"/>
    <lineage>
        <taxon>Bacteria</taxon>
        <taxon>Bacillati</taxon>
        <taxon>Actinomycetota</taxon>
        <taxon>Actinomycetes</taxon>
        <taxon>Micromonosporales</taxon>
        <taxon>Micromonosporaceae</taxon>
        <taxon>Plantactinospora</taxon>
    </lineage>
</organism>
<feature type="region of interest" description="Disordered" evidence="1">
    <location>
        <begin position="1"/>
        <end position="23"/>
    </location>
</feature>
<dbReference type="Proteomes" id="UP000646749">
    <property type="component" value="Unassembled WGS sequence"/>
</dbReference>
<evidence type="ECO:0000256" key="1">
    <source>
        <dbReference type="SAM" id="MobiDB-lite"/>
    </source>
</evidence>
<protein>
    <submittedName>
        <fullName evidence="2">Uncharacterized protein</fullName>
    </submittedName>
</protein>